<accession>A0A844F774</accession>
<dbReference type="GO" id="GO:0003677">
    <property type="term" value="F:DNA binding"/>
    <property type="evidence" value="ECO:0007669"/>
    <property type="project" value="UniProtKB-KW"/>
</dbReference>
<dbReference type="PANTHER" id="PTHR35145:SF1">
    <property type="entry name" value="CYTOPLASMIC PROTEIN"/>
    <property type="match status" value="1"/>
</dbReference>
<dbReference type="RefSeq" id="WP_154322224.1">
    <property type="nucleotide sequence ID" value="NZ_CAMAAA010000037.1"/>
</dbReference>
<dbReference type="Gene3D" id="3.90.1150.30">
    <property type="match status" value="1"/>
</dbReference>
<organism evidence="1 2">
    <name type="scientific">Clostridium scindens (strain JCM 10418 / VPI 12708)</name>
    <dbReference type="NCBI Taxonomy" id="29347"/>
    <lineage>
        <taxon>Bacteria</taxon>
        <taxon>Bacillati</taxon>
        <taxon>Bacillota</taxon>
        <taxon>Clostridia</taxon>
        <taxon>Lachnospirales</taxon>
        <taxon>Lachnospiraceae</taxon>
    </lineage>
</organism>
<dbReference type="EMBL" id="VUMB01000007">
    <property type="protein sequence ID" value="MSS39680.1"/>
    <property type="molecule type" value="Genomic_DNA"/>
</dbReference>
<reference evidence="1 2" key="1">
    <citation type="submission" date="2019-08" db="EMBL/GenBank/DDBJ databases">
        <title>In-depth cultivation of the pig gut microbiome towards novel bacterial diversity and tailored functional studies.</title>
        <authorList>
            <person name="Wylensek D."/>
            <person name="Hitch T.C.A."/>
            <person name="Clavel T."/>
        </authorList>
    </citation>
    <scope>NUCLEOTIDE SEQUENCE [LARGE SCALE GENOMIC DNA]</scope>
    <source>
        <strain evidence="1 2">BL-389-WT-3D</strain>
    </source>
</reference>
<dbReference type="Proteomes" id="UP000462363">
    <property type="component" value="Unassembled WGS sequence"/>
</dbReference>
<proteinExistence type="predicted"/>
<dbReference type="PANTHER" id="PTHR35145">
    <property type="entry name" value="CYTOPLASMIC PROTEIN-RELATED"/>
    <property type="match status" value="1"/>
</dbReference>
<protein>
    <submittedName>
        <fullName evidence="1">MmcQ/YjbR family DNA-binding protein</fullName>
    </submittedName>
</protein>
<evidence type="ECO:0000313" key="1">
    <source>
        <dbReference type="EMBL" id="MSS39680.1"/>
    </source>
</evidence>
<dbReference type="InterPro" id="IPR058532">
    <property type="entry name" value="YjbR/MT2646/Rv2570-like"/>
</dbReference>
<evidence type="ECO:0000313" key="2">
    <source>
        <dbReference type="Proteomes" id="UP000462363"/>
    </source>
</evidence>
<dbReference type="SUPFAM" id="SSF142906">
    <property type="entry name" value="YjbR-like"/>
    <property type="match status" value="1"/>
</dbReference>
<gene>
    <name evidence="1" type="ORF">FYJ37_04765</name>
</gene>
<dbReference type="InterPro" id="IPR007351">
    <property type="entry name" value="YjbR"/>
</dbReference>
<sequence length="113" mass="13818">MTERKDVISHCLTYKSVYEDYPFRDKNWCVIRHRENQKVFAWIFDREGYVWVNVKCDPQWRDFWRTAYDSVVPAYHLNKAHWNSIILDGTIPEKEIRRMIGESYDLTKKERKG</sequence>
<dbReference type="Pfam" id="PF04237">
    <property type="entry name" value="YjbR"/>
    <property type="match status" value="1"/>
</dbReference>
<dbReference type="InterPro" id="IPR038056">
    <property type="entry name" value="YjbR-like_sf"/>
</dbReference>
<comment type="caution">
    <text evidence="1">The sequence shown here is derived from an EMBL/GenBank/DDBJ whole genome shotgun (WGS) entry which is preliminary data.</text>
</comment>
<dbReference type="AlphaFoldDB" id="A0A844F774"/>
<keyword evidence="1" id="KW-0238">DNA-binding</keyword>
<name>A0A844F774_CLOSV</name>